<dbReference type="AlphaFoldDB" id="A0A8H3WAD3"/>
<gene>
    <name evidence="2" type="ORF">GQ607_008487</name>
</gene>
<organism evidence="2 3">
    <name type="scientific">Colletotrichum asianum</name>
    <dbReference type="NCBI Taxonomy" id="702518"/>
    <lineage>
        <taxon>Eukaryota</taxon>
        <taxon>Fungi</taxon>
        <taxon>Dikarya</taxon>
        <taxon>Ascomycota</taxon>
        <taxon>Pezizomycotina</taxon>
        <taxon>Sordariomycetes</taxon>
        <taxon>Hypocreomycetidae</taxon>
        <taxon>Glomerellales</taxon>
        <taxon>Glomerellaceae</taxon>
        <taxon>Colletotrichum</taxon>
        <taxon>Colletotrichum gloeosporioides species complex</taxon>
    </lineage>
</organism>
<keyword evidence="3" id="KW-1185">Reference proteome</keyword>
<evidence type="ECO:0000313" key="2">
    <source>
        <dbReference type="EMBL" id="KAF0324313.1"/>
    </source>
</evidence>
<comment type="caution">
    <text evidence="2">The sequence shown here is derived from an EMBL/GenBank/DDBJ whole genome shotgun (WGS) entry which is preliminary data.</text>
</comment>
<feature type="region of interest" description="Disordered" evidence="1">
    <location>
        <begin position="234"/>
        <end position="276"/>
    </location>
</feature>
<feature type="region of interest" description="Disordered" evidence="1">
    <location>
        <begin position="302"/>
        <end position="322"/>
    </location>
</feature>
<evidence type="ECO:0000256" key="1">
    <source>
        <dbReference type="SAM" id="MobiDB-lite"/>
    </source>
</evidence>
<reference evidence="2 3" key="1">
    <citation type="submission" date="2019-12" db="EMBL/GenBank/DDBJ databases">
        <title>A genome sequence resource for the geographically widespread anthracnose pathogen Colletotrichum asianum.</title>
        <authorList>
            <person name="Meng Y."/>
        </authorList>
    </citation>
    <scope>NUCLEOTIDE SEQUENCE [LARGE SCALE GENOMIC DNA]</scope>
    <source>
        <strain evidence="2 3">ICMP 18580</strain>
    </source>
</reference>
<feature type="compositionally biased region" description="Polar residues" evidence="1">
    <location>
        <begin position="251"/>
        <end position="276"/>
    </location>
</feature>
<sequence length="322" mass="36054">MAGRNNGGNRRLELDSFSVFVTLYEEFRATTGFQAHRKNMHCPVMLFGSGSYKGRVASCHGPGYSSHQKLNEHLRRQHAPDLARDGKRIAPVLNRTKYNAWKAWTDSFPRKGSVLDENDMREKWWDTVVILGLQKRPKVLPEKGNVLHPDRGLRNFLISLILAHLASAADEIPFIHAFDQWLRSNRGLMSTAETALNQYLLGYSEGAEASCHPSDQGSMANPQPYASMVDLATEDNDDQTPRPFGEPQPRAQHSQTENENSPDNAQSPDLFNFNVSTEEGSPIDILDILDIVDFDMFNYAEGPYQPLGPGRELGEIQPEGSS</sequence>
<dbReference type="OrthoDB" id="10351936at2759"/>
<accession>A0A8H3WAD3</accession>
<dbReference type="Proteomes" id="UP000434172">
    <property type="component" value="Unassembled WGS sequence"/>
</dbReference>
<proteinExistence type="predicted"/>
<protein>
    <submittedName>
        <fullName evidence="2">Uncharacterized protein</fullName>
    </submittedName>
</protein>
<evidence type="ECO:0000313" key="3">
    <source>
        <dbReference type="Proteomes" id="UP000434172"/>
    </source>
</evidence>
<name>A0A8H3WAD3_9PEZI</name>
<dbReference type="EMBL" id="WOWK01000045">
    <property type="protein sequence ID" value="KAF0324313.1"/>
    <property type="molecule type" value="Genomic_DNA"/>
</dbReference>